<dbReference type="OrthoDB" id="63332at2"/>
<dbReference type="EMBL" id="CP022129">
    <property type="protein sequence ID" value="ASF45747.1"/>
    <property type="molecule type" value="Genomic_DNA"/>
</dbReference>
<dbReference type="PANTHER" id="PTHR30055">
    <property type="entry name" value="HTH-TYPE TRANSCRIPTIONAL REGULATOR RUTR"/>
    <property type="match status" value="1"/>
</dbReference>
<dbReference type="Pfam" id="PF00440">
    <property type="entry name" value="TetR_N"/>
    <property type="match status" value="1"/>
</dbReference>
<dbReference type="Proteomes" id="UP000197019">
    <property type="component" value="Chromosome"/>
</dbReference>
<dbReference type="InterPro" id="IPR050109">
    <property type="entry name" value="HTH-type_TetR-like_transc_reg"/>
</dbReference>
<evidence type="ECO:0000256" key="2">
    <source>
        <dbReference type="ARBA" id="ARBA00023125"/>
    </source>
</evidence>
<keyword evidence="1" id="KW-0805">Transcription regulation</keyword>
<dbReference type="AlphaFoldDB" id="A0A1Z4BWR6"/>
<dbReference type="Gene3D" id="1.10.357.10">
    <property type="entry name" value="Tetracycline Repressor, domain 2"/>
    <property type="match status" value="1"/>
</dbReference>
<evidence type="ECO:0000259" key="5">
    <source>
        <dbReference type="PROSITE" id="PS50977"/>
    </source>
</evidence>
<sequence>MPPKVKSEQDREQLRTLILDAARSLFVERGIEAVSMREIAKQIKYSATTLYNYFQDKEALLQAVCDADFLALASGMREIMQIPDPIRRIQALCQGYAQFALHHPGHYRFMFMTPRGPCNMDITRIEQGNTEQDAYAQLQTIVQAAFDAELFRADLNDSELIVQTLWAGVHGVCSLQIALGNEIWMQWTDIDARLSLMQNALLRGLLRQPDRIF</sequence>
<dbReference type="PANTHER" id="PTHR30055:SF212">
    <property type="entry name" value="TETR-FAMILY FAMILY TRANSCRIPTIONAL REGULATOR"/>
    <property type="match status" value="1"/>
</dbReference>
<feature type="domain" description="HTH tetR-type" evidence="5">
    <location>
        <begin position="12"/>
        <end position="72"/>
    </location>
</feature>
<dbReference type="Pfam" id="PF13305">
    <property type="entry name" value="TetR_C_33"/>
    <property type="match status" value="1"/>
</dbReference>
<dbReference type="KEGG" id="mpsy:CEK71_06495"/>
<evidence type="ECO:0000256" key="3">
    <source>
        <dbReference type="ARBA" id="ARBA00023163"/>
    </source>
</evidence>
<dbReference type="InterPro" id="IPR001647">
    <property type="entry name" value="HTH_TetR"/>
</dbReference>
<dbReference type="InterPro" id="IPR025996">
    <property type="entry name" value="MT1864/Rv1816-like_C"/>
</dbReference>
<dbReference type="GO" id="GO:0003700">
    <property type="term" value="F:DNA-binding transcription factor activity"/>
    <property type="evidence" value="ECO:0007669"/>
    <property type="project" value="TreeGrafter"/>
</dbReference>
<keyword evidence="2 4" id="KW-0238">DNA-binding</keyword>
<keyword evidence="3" id="KW-0804">Transcription</keyword>
<accession>A0A1Z4BWR6</accession>
<evidence type="ECO:0000313" key="6">
    <source>
        <dbReference type="EMBL" id="ASF45747.1"/>
    </source>
</evidence>
<organism evidence="6 7">
    <name type="scientific">Methylovulum psychrotolerans</name>
    <dbReference type="NCBI Taxonomy" id="1704499"/>
    <lineage>
        <taxon>Bacteria</taxon>
        <taxon>Pseudomonadati</taxon>
        <taxon>Pseudomonadota</taxon>
        <taxon>Gammaproteobacteria</taxon>
        <taxon>Methylococcales</taxon>
        <taxon>Methylococcaceae</taxon>
        <taxon>Methylovulum</taxon>
    </lineage>
</organism>
<dbReference type="SUPFAM" id="SSF48498">
    <property type="entry name" value="Tetracyclin repressor-like, C-terminal domain"/>
    <property type="match status" value="1"/>
</dbReference>
<evidence type="ECO:0000256" key="1">
    <source>
        <dbReference type="ARBA" id="ARBA00023015"/>
    </source>
</evidence>
<dbReference type="PROSITE" id="PS50977">
    <property type="entry name" value="HTH_TETR_2"/>
    <property type="match status" value="1"/>
</dbReference>
<dbReference type="PRINTS" id="PR00455">
    <property type="entry name" value="HTHTETR"/>
</dbReference>
<proteinExistence type="predicted"/>
<keyword evidence="7" id="KW-1185">Reference proteome</keyword>
<name>A0A1Z4BWR6_9GAMM</name>
<feature type="DNA-binding region" description="H-T-H motif" evidence="4">
    <location>
        <begin position="35"/>
        <end position="54"/>
    </location>
</feature>
<dbReference type="InterPro" id="IPR009057">
    <property type="entry name" value="Homeodomain-like_sf"/>
</dbReference>
<dbReference type="RefSeq" id="WP_088618623.1">
    <property type="nucleotide sequence ID" value="NZ_CP022129.1"/>
</dbReference>
<evidence type="ECO:0000313" key="7">
    <source>
        <dbReference type="Proteomes" id="UP000197019"/>
    </source>
</evidence>
<dbReference type="SUPFAM" id="SSF46689">
    <property type="entry name" value="Homeodomain-like"/>
    <property type="match status" value="1"/>
</dbReference>
<gene>
    <name evidence="6" type="ORF">CEK71_06495</name>
</gene>
<dbReference type="GO" id="GO:0000976">
    <property type="term" value="F:transcription cis-regulatory region binding"/>
    <property type="evidence" value="ECO:0007669"/>
    <property type="project" value="TreeGrafter"/>
</dbReference>
<protein>
    <submittedName>
        <fullName evidence="6">TetR family transcriptional regulator</fullName>
    </submittedName>
</protein>
<reference evidence="6 7" key="1">
    <citation type="submission" date="2017-06" db="EMBL/GenBank/DDBJ databases">
        <title>Genome Sequencing of the methanotroph Methylovulum psychrotolerants str. HV10-M2 isolated from a high-altitude environment.</title>
        <authorList>
            <person name="Mateos-Rivera A."/>
        </authorList>
    </citation>
    <scope>NUCLEOTIDE SEQUENCE [LARGE SCALE GENOMIC DNA]</scope>
    <source>
        <strain evidence="6 7">HV10_M2</strain>
    </source>
</reference>
<dbReference type="InterPro" id="IPR036271">
    <property type="entry name" value="Tet_transcr_reg_TetR-rel_C_sf"/>
</dbReference>
<evidence type="ECO:0000256" key="4">
    <source>
        <dbReference type="PROSITE-ProRule" id="PRU00335"/>
    </source>
</evidence>